<keyword evidence="5 6" id="KW-0732">Signal</keyword>
<reference evidence="9" key="1">
    <citation type="journal article" date="2019" name="Int. J. Syst. Evol. Microbiol.">
        <title>The Global Catalogue of Microorganisms (GCM) 10K type strain sequencing project: providing services to taxonomists for standard genome sequencing and annotation.</title>
        <authorList>
            <consortium name="The Broad Institute Genomics Platform"/>
            <consortium name="The Broad Institute Genome Sequencing Center for Infectious Disease"/>
            <person name="Wu L."/>
            <person name="Ma J."/>
        </authorList>
    </citation>
    <scope>NUCLEOTIDE SEQUENCE [LARGE SCALE GENOMIC DNA]</scope>
    <source>
        <strain evidence="9">CGMCC 1.16444</strain>
    </source>
</reference>
<dbReference type="EMBL" id="JBHSJF010000006">
    <property type="protein sequence ID" value="MFC5068155.1"/>
    <property type="molecule type" value="Genomic_DNA"/>
</dbReference>
<feature type="domain" description="Fe/B12 periplasmic-binding" evidence="7">
    <location>
        <begin position="31"/>
        <end position="295"/>
    </location>
</feature>
<dbReference type="PROSITE" id="PS51318">
    <property type="entry name" value="TAT"/>
    <property type="match status" value="1"/>
</dbReference>
<evidence type="ECO:0000256" key="1">
    <source>
        <dbReference type="ARBA" id="ARBA00004196"/>
    </source>
</evidence>
<keyword evidence="9" id="KW-1185">Reference proteome</keyword>
<dbReference type="PANTHER" id="PTHR30532">
    <property type="entry name" value="IRON III DICITRATE-BINDING PERIPLASMIC PROTEIN"/>
    <property type="match status" value="1"/>
</dbReference>
<proteinExistence type="inferred from homology"/>
<dbReference type="Pfam" id="PF01497">
    <property type="entry name" value="Peripla_BP_2"/>
    <property type="match status" value="1"/>
</dbReference>
<comment type="subcellular location">
    <subcellularLocation>
        <location evidence="1">Cell envelope</location>
    </subcellularLocation>
</comment>
<sequence length="295" mass="31977">MRHPSITRRGFVAGGAALLAGGPAFAAVSKRVATVDWSVLETMLALGAPPVAATELRQFREVSVEPEVPSSVVDLGLRGTVNFELLRLTEPDLIFSSSFYATSEDRFRRIAPVESFSIYVAGQKPFEPCVAMTKTIGERLQVSDKAEALIGSTNDKFARLRERLKSGDGRPVMPINLGDPRHFRVFGEDSMFGEVLTRLGLRNAWTDKTSYSAWAPVGLEALATVPDAWIVLIPPIPADAKSVLPRSVFWNSLPSVREGRVLTLGSINPFGALPAASRFARLLVDALPFAEKANG</sequence>
<dbReference type="InterPro" id="IPR051313">
    <property type="entry name" value="Bact_iron-sidero_bind"/>
</dbReference>
<evidence type="ECO:0000256" key="4">
    <source>
        <dbReference type="ARBA" id="ARBA00022496"/>
    </source>
</evidence>
<evidence type="ECO:0000256" key="5">
    <source>
        <dbReference type="ARBA" id="ARBA00022729"/>
    </source>
</evidence>
<feature type="chain" id="PRO_5047500557" evidence="6">
    <location>
        <begin position="27"/>
        <end position="295"/>
    </location>
</feature>
<name>A0ABV9Z344_9HYPH</name>
<dbReference type="InterPro" id="IPR002491">
    <property type="entry name" value="ABC_transptr_periplasmic_BD"/>
</dbReference>
<protein>
    <submittedName>
        <fullName evidence="8">Iron-siderophore ABC transporter substrate-binding protein</fullName>
    </submittedName>
</protein>
<dbReference type="Proteomes" id="UP001595796">
    <property type="component" value="Unassembled WGS sequence"/>
</dbReference>
<dbReference type="PRINTS" id="PR01715">
    <property type="entry name" value="FERRIBNDNGPP"/>
</dbReference>
<comment type="caution">
    <text evidence="8">The sequence shown here is derived from an EMBL/GenBank/DDBJ whole genome shotgun (WGS) entry which is preliminary data.</text>
</comment>
<dbReference type="RefSeq" id="WP_114957640.1">
    <property type="nucleotide sequence ID" value="NZ_JBHSJF010000006.1"/>
</dbReference>
<evidence type="ECO:0000259" key="7">
    <source>
        <dbReference type="PROSITE" id="PS50983"/>
    </source>
</evidence>
<evidence type="ECO:0000256" key="6">
    <source>
        <dbReference type="SAM" id="SignalP"/>
    </source>
</evidence>
<dbReference type="CDD" id="cd01146">
    <property type="entry name" value="FhuD"/>
    <property type="match status" value="1"/>
</dbReference>
<dbReference type="InterPro" id="IPR006311">
    <property type="entry name" value="TAT_signal"/>
</dbReference>
<dbReference type="Gene3D" id="3.40.50.1980">
    <property type="entry name" value="Nitrogenase molybdenum iron protein domain"/>
    <property type="match status" value="2"/>
</dbReference>
<dbReference type="SUPFAM" id="SSF53807">
    <property type="entry name" value="Helical backbone' metal receptor"/>
    <property type="match status" value="1"/>
</dbReference>
<gene>
    <name evidence="8" type="ORF">ACFPFW_09015</name>
</gene>
<comment type="similarity">
    <text evidence="2">Belongs to the bacterial solute-binding protein 8 family.</text>
</comment>
<dbReference type="PROSITE" id="PS50983">
    <property type="entry name" value="FE_B12_PBP"/>
    <property type="match status" value="1"/>
</dbReference>
<accession>A0ABV9Z344</accession>
<feature type="signal peptide" evidence="6">
    <location>
        <begin position="1"/>
        <end position="26"/>
    </location>
</feature>
<dbReference type="PANTHER" id="PTHR30532:SF1">
    <property type="entry name" value="IRON(3+)-HYDROXAMATE-BINDING PROTEIN FHUD"/>
    <property type="match status" value="1"/>
</dbReference>
<keyword evidence="4" id="KW-0408">Iron</keyword>
<evidence type="ECO:0000313" key="9">
    <source>
        <dbReference type="Proteomes" id="UP001595796"/>
    </source>
</evidence>
<organism evidence="8 9">
    <name type="scientific">Flaviflagellibacter deserti</name>
    <dbReference type="NCBI Taxonomy" id="2267266"/>
    <lineage>
        <taxon>Bacteria</taxon>
        <taxon>Pseudomonadati</taxon>
        <taxon>Pseudomonadota</taxon>
        <taxon>Alphaproteobacteria</taxon>
        <taxon>Hyphomicrobiales</taxon>
        <taxon>Flaviflagellibacter</taxon>
    </lineage>
</organism>
<keyword evidence="4" id="KW-0410">Iron transport</keyword>
<evidence type="ECO:0000256" key="3">
    <source>
        <dbReference type="ARBA" id="ARBA00022448"/>
    </source>
</evidence>
<keyword evidence="3" id="KW-0813">Transport</keyword>
<evidence type="ECO:0000256" key="2">
    <source>
        <dbReference type="ARBA" id="ARBA00008814"/>
    </source>
</evidence>
<keyword evidence="4" id="KW-0406">Ion transport</keyword>
<evidence type="ECO:0000313" key="8">
    <source>
        <dbReference type="EMBL" id="MFC5068155.1"/>
    </source>
</evidence>